<dbReference type="GO" id="GO:0016776">
    <property type="term" value="F:phosphotransferase activity, phosphate group as acceptor"/>
    <property type="evidence" value="ECO:0007669"/>
    <property type="project" value="InterPro"/>
</dbReference>
<dbReference type="EC" id="2.7.4.14" evidence="6"/>
<dbReference type="EMBL" id="KF900839">
    <property type="protein sequence ID" value="AIF08690.1"/>
    <property type="molecule type" value="Genomic_DNA"/>
</dbReference>
<keyword evidence="4 6" id="KW-0418">Kinase</keyword>
<evidence type="ECO:0000256" key="2">
    <source>
        <dbReference type="ARBA" id="ARBA00022679"/>
    </source>
</evidence>
<reference evidence="6" key="1">
    <citation type="journal article" date="2014" name="Genome Biol. Evol.">
        <title>Pangenome evidence for extensive interdomain horizontal transfer affecting lineage core and shell genes in uncultured planktonic thaumarchaeota and euryarchaeota.</title>
        <authorList>
            <person name="Deschamps P."/>
            <person name="Zivanovic Y."/>
            <person name="Moreira D."/>
            <person name="Rodriguez-Valera F."/>
            <person name="Lopez-Garcia P."/>
        </authorList>
    </citation>
    <scope>NUCLEOTIDE SEQUENCE</scope>
</reference>
<keyword evidence="2 6" id="KW-0808">Transferase</keyword>
<keyword evidence="1" id="KW-0963">Cytoplasm</keyword>
<evidence type="ECO:0000313" key="6">
    <source>
        <dbReference type="EMBL" id="AIF08690.1"/>
    </source>
</evidence>
<dbReference type="InterPro" id="IPR011892">
    <property type="entry name" value="Cyt_kin_arch"/>
</dbReference>
<dbReference type="GO" id="GO:0006139">
    <property type="term" value="P:nucleobase-containing compound metabolic process"/>
    <property type="evidence" value="ECO:0007669"/>
    <property type="project" value="InterPro"/>
</dbReference>
<dbReference type="SUPFAM" id="SSF52540">
    <property type="entry name" value="P-loop containing nucleoside triphosphate hydrolases"/>
    <property type="match status" value="1"/>
</dbReference>
<keyword evidence="3" id="KW-0547">Nucleotide-binding</keyword>
<evidence type="ECO:0000256" key="5">
    <source>
        <dbReference type="ARBA" id="ARBA00022840"/>
    </source>
</evidence>
<dbReference type="NCBIfam" id="TIGR02173">
    <property type="entry name" value="cyt_kin_arch"/>
    <property type="match status" value="1"/>
</dbReference>
<dbReference type="Gene3D" id="3.40.50.300">
    <property type="entry name" value="P-loop containing nucleotide triphosphate hydrolases"/>
    <property type="match status" value="1"/>
</dbReference>
<organism evidence="6">
    <name type="scientific">uncultured marine group II/III euryarchaeote KM3_31_G10</name>
    <dbReference type="NCBI Taxonomy" id="1456433"/>
    <lineage>
        <taxon>Archaea</taxon>
        <taxon>Methanobacteriati</taxon>
        <taxon>Methanobacteriota</taxon>
        <taxon>environmental samples</taxon>
    </lineage>
</organism>
<dbReference type="InterPro" id="IPR027417">
    <property type="entry name" value="P-loop_NTPase"/>
</dbReference>
<dbReference type="GO" id="GO:0016301">
    <property type="term" value="F:kinase activity"/>
    <property type="evidence" value="ECO:0007669"/>
    <property type="project" value="UniProtKB-KW"/>
</dbReference>
<dbReference type="Pfam" id="PF13238">
    <property type="entry name" value="AAA_18"/>
    <property type="match status" value="1"/>
</dbReference>
<evidence type="ECO:0000256" key="3">
    <source>
        <dbReference type="ARBA" id="ARBA00022741"/>
    </source>
</evidence>
<evidence type="ECO:0000256" key="1">
    <source>
        <dbReference type="ARBA" id="ARBA00022490"/>
    </source>
</evidence>
<proteinExistence type="predicted"/>
<gene>
    <name evidence="6" type="primary">cmk</name>
</gene>
<dbReference type="AlphaFoldDB" id="A0A075H0L8"/>
<protein>
    <submittedName>
        <fullName evidence="6">Cytidylate kinase (Cmk)</fullName>
        <ecNumber evidence="6">2.7.4.14</ecNumber>
    </submittedName>
</protein>
<dbReference type="GO" id="GO:0005524">
    <property type="term" value="F:ATP binding"/>
    <property type="evidence" value="ECO:0007669"/>
    <property type="project" value="UniProtKB-KW"/>
</dbReference>
<sequence>MVFLTVSGHPGSGTTTLVGNICRRRGWSSLNGGQVFREAATERGVSVEEFSTICESEPEVDKILDAKLLDAMRAPDGPDVVESRLCGWWAHNHGIGCIRLWLAVSENERARRVTNREGGSVEDALARVRQRMADDQVRYETLYEITLDDMTPYNLIVDGDDLSPDEVVDAVEAMLDAQGVE</sequence>
<accession>A0A075H0L8</accession>
<keyword evidence="5" id="KW-0067">ATP-binding</keyword>
<evidence type="ECO:0000256" key="4">
    <source>
        <dbReference type="ARBA" id="ARBA00022777"/>
    </source>
</evidence>
<name>A0A075H0L8_9EURY</name>